<keyword evidence="2" id="KW-1185">Reference proteome</keyword>
<name>A0ACC0BRL4_CATRO</name>
<accession>A0ACC0BRL4</accession>
<organism evidence="1 2">
    <name type="scientific">Catharanthus roseus</name>
    <name type="common">Madagascar periwinkle</name>
    <name type="synonym">Vinca rosea</name>
    <dbReference type="NCBI Taxonomy" id="4058"/>
    <lineage>
        <taxon>Eukaryota</taxon>
        <taxon>Viridiplantae</taxon>
        <taxon>Streptophyta</taxon>
        <taxon>Embryophyta</taxon>
        <taxon>Tracheophyta</taxon>
        <taxon>Spermatophyta</taxon>
        <taxon>Magnoliopsida</taxon>
        <taxon>eudicotyledons</taxon>
        <taxon>Gunneridae</taxon>
        <taxon>Pentapetalae</taxon>
        <taxon>asterids</taxon>
        <taxon>lamiids</taxon>
        <taxon>Gentianales</taxon>
        <taxon>Apocynaceae</taxon>
        <taxon>Rauvolfioideae</taxon>
        <taxon>Vinceae</taxon>
        <taxon>Catharanthinae</taxon>
        <taxon>Catharanthus</taxon>
    </lineage>
</organism>
<evidence type="ECO:0000313" key="2">
    <source>
        <dbReference type="Proteomes" id="UP001060085"/>
    </source>
</evidence>
<proteinExistence type="predicted"/>
<reference evidence="2" key="1">
    <citation type="journal article" date="2023" name="Nat. Plants">
        <title>Single-cell RNA sequencing provides a high-resolution roadmap for understanding the multicellular compartmentation of specialized metabolism.</title>
        <authorList>
            <person name="Sun S."/>
            <person name="Shen X."/>
            <person name="Li Y."/>
            <person name="Li Y."/>
            <person name="Wang S."/>
            <person name="Li R."/>
            <person name="Zhang H."/>
            <person name="Shen G."/>
            <person name="Guo B."/>
            <person name="Wei J."/>
            <person name="Xu J."/>
            <person name="St-Pierre B."/>
            <person name="Chen S."/>
            <person name="Sun C."/>
        </authorList>
    </citation>
    <scope>NUCLEOTIDE SEQUENCE [LARGE SCALE GENOMIC DNA]</scope>
</reference>
<dbReference type="EMBL" id="CM044702">
    <property type="protein sequence ID" value="KAI5675289.1"/>
    <property type="molecule type" value="Genomic_DNA"/>
</dbReference>
<gene>
    <name evidence="1" type="ORF">M9H77_06239</name>
</gene>
<comment type="caution">
    <text evidence="1">The sequence shown here is derived from an EMBL/GenBank/DDBJ whole genome shotgun (WGS) entry which is preliminary data.</text>
</comment>
<sequence length="440" mass="49646">MFSTWLNLFAHKICRVWTSQVFHFSVETTNCAEIEHSVLKVWLSTCHGDLDTVFLNVDSLIQSQIAEIKYTLKISKPKEKYGAKSNAILKNLSNKVSHLALKKIMDELKKAREMVEEPRSNCLHYLRKSHGLPCACELIHRDMDSEMRDLTLLIHEISIGPISKVQEARRIIKGIISPTVITKGRQKTNSTERDKSHWEYVSIAHRKIGKSSDSGSGGSSSCGRGRPPRSGRGGGRGRKSDRSIEHVNKLIRRTNWKEGSAPVAYWMDTPDHLYVIANTFNLCVVFLARLGSTTVLSLISNMDGNAGTIFIGFIEEQQHFIQLPVSESHWEYTRDLYPRVTARDVPTHVIIRAGTRIPQHVHPIVWRPACLLKLDRVGGNILPIPELSQNTVKHVRLDVVKICNKAMAGGNPASPNLLHPVRHPPNFIRCHHIQSYANIQ</sequence>
<dbReference type="Proteomes" id="UP001060085">
    <property type="component" value="Linkage Group LG02"/>
</dbReference>
<evidence type="ECO:0000313" key="1">
    <source>
        <dbReference type="EMBL" id="KAI5675289.1"/>
    </source>
</evidence>
<protein>
    <submittedName>
        <fullName evidence="1">Uncharacterized protein</fullName>
    </submittedName>
</protein>